<feature type="transmembrane region" description="Helical" evidence="2">
    <location>
        <begin position="12"/>
        <end position="30"/>
    </location>
</feature>
<dbReference type="EMBL" id="LN856931">
    <property type="protein sequence ID" value="CRZ23976.1"/>
    <property type="molecule type" value="Genomic_DNA"/>
</dbReference>
<organism evidence="3">
    <name type="scientific">Brugia malayi</name>
    <name type="common">Filarial nematode worm</name>
    <dbReference type="NCBI Taxonomy" id="6279"/>
    <lineage>
        <taxon>Eukaryota</taxon>
        <taxon>Metazoa</taxon>
        <taxon>Ecdysozoa</taxon>
        <taxon>Nematoda</taxon>
        <taxon>Chromadorea</taxon>
        <taxon>Rhabditida</taxon>
        <taxon>Spirurina</taxon>
        <taxon>Spiruromorpha</taxon>
        <taxon>Filarioidea</taxon>
        <taxon>Onchocercidae</taxon>
        <taxon>Brugia</taxon>
    </lineage>
</organism>
<dbReference type="AlphaFoldDB" id="A0A1I9GCW6"/>
<protein>
    <submittedName>
        <fullName evidence="3">Bm9623</fullName>
    </submittedName>
</protein>
<evidence type="ECO:0000313" key="3">
    <source>
        <dbReference type="EMBL" id="CRZ23976.1"/>
    </source>
</evidence>
<keyword evidence="2" id="KW-1133">Transmembrane helix</keyword>
<proteinExistence type="predicted"/>
<reference evidence="3" key="2">
    <citation type="submission" date="2012-12" db="EMBL/GenBank/DDBJ databases">
        <authorList>
            <consortium name="WormBase Consortium"/>
            <person name="Ghedin E."/>
            <person name="Paulini M."/>
        </authorList>
    </citation>
    <scope>NUCLEOTIDE SEQUENCE</scope>
    <source>
        <strain evidence="3">FR3</strain>
    </source>
</reference>
<sequence>MAVYWFRIGIRYSELLLFICWFLSLLFLLLCAVTVVVIIAVAVVVVVVVAVVVVVVIIIIIIDTAANSWRRQGKEGELDRDGASDGHWSPEVHWNDGAKPDWSKGVR</sequence>
<evidence type="ECO:0000256" key="2">
    <source>
        <dbReference type="SAM" id="Phobius"/>
    </source>
</evidence>
<gene>
    <name evidence="3" type="primary">Bm9623</name>
    <name evidence="3" type="ORF">BM_Bm9623</name>
</gene>
<keyword evidence="2" id="KW-0812">Transmembrane</keyword>
<feature type="compositionally biased region" description="Basic and acidic residues" evidence="1">
    <location>
        <begin position="72"/>
        <end position="107"/>
    </location>
</feature>
<evidence type="ECO:0000256" key="1">
    <source>
        <dbReference type="SAM" id="MobiDB-lite"/>
    </source>
</evidence>
<feature type="region of interest" description="Disordered" evidence="1">
    <location>
        <begin position="69"/>
        <end position="107"/>
    </location>
</feature>
<reference evidence="3" key="1">
    <citation type="journal article" date="2007" name="Science">
        <title>Draft genome of the filarial nematode parasite Brugia malayi.</title>
        <authorList>
            <person name="Ghedin E."/>
            <person name="Wang S."/>
            <person name="Spiro D."/>
            <person name="Caler E."/>
            <person name="Zhao Q."/>
            <person name="Crabtree J."/>
            <person name="Allen J.E."/>
            <person name="Delcher A.L."/>
            <person name="Guiliano D.B."/>
            <person name="Miranda-Saavedra D."/>
            <person name="Angiuoli S.V."/>
            <person name="Creasy T."/>
            <person name="Amedeo P."/>
            <person name="Haas B."/>
            <person name="El-Sayed N.M."/>
            <person name="Wortman J.R."/>
            <person name="Feldblyum T."/>
            <person name="Tallon L."/>
            <person name="Schatz M."/>
            <person name="Shumway M."/>
            <person name="Koo H."/>
            <person name="Salzberg S.L."/>
            <person name="Schobel S."/>
            <person name="Pertea M."/>
            <person name="Pop M."/>
            <person name="White O."/>
            <person name="Barton G.J."/>
            <person name="Carlow C.K."/>
            <person name="Crawford M.J."/>
            <person name="Daub J."/>
            <person name="Dimmic M.W."/>
            <person name="Estes C.F."/>
            <person name="Foster J.M."/>
            <person name="Ganatra M."/>
            <person name="Gregory W.F."/>
            <person name="Johnson N.M."/>
            <person name="Jin J."/>
            <person name="Komuniecki R."/>
            <person name="Korf I."/>
            <person name="Kumar S."/>
            <person name="Laney S."/>
            <person name="Li B.W."/>
            <person name="Li W."/>
            <person name="Lindblom T.H."/>
            <person name="Lustigman S."/>
            <person name="Ma D."/>
            <person name="Maina C.V."/>
            <person name="Martin D.M."/>
            <person name="McCarter J.P."/>
            <person name="McReynolds L."/>
            <person name="Mitreva M."/>
            <person name="Nutman T.B."/>
            <person name="Parkinson J."/>
            <person name="Peregrin-Alvarez J.M."/>
            <person name="Poole C."/>
            <person name="Ren Q."/>
            <person name="Saunders L."/>
            <person name="Sluder A.E."/>
            <person name="Smith K."/>
            <person name="Stanke M."/>
            <person name="Unnasch T.R."/>
            <person name="Ware J."/>
            <person name="Wei A.D."/>
            <person name="Weil G."/>
            <person name="Williams D.J."/>
            <person name="Zhang Y."/>
            <person name="Williams S.A."/>
            <person name="Fraser-Liggett C."/>
            <person name="Slatko B."/>
            <person name="Blaxter M.L."/>
            <person name="Scott A.L."/>
        </authorList>
    </citation>
    <scope>NUCLEOTIDE SEQUENCE</scope>
    <source>
        <strain evidence="3">FR3</strain>
    </source>
</reference>
<keyword evidence="2" id="KW-0472">Membrane</keyword>
<accession>A0A1I9GCW6</accession>
<feature type="transmembrane region" description="Helical" evidence="2">
    <location>
        <begin position="36"/>
        <end position="62"/>
    </location>
</feature>
<name>A0A1I9GCW6_BRUMA</name>